<comment type="caution">
    <text evidence="1">The sequence shown here is derived from an EMBL/GenBank/DDBJ whole genome shotgun (WGS) entry which is preliminary data.</text>
</comment>
<name>A0AAD5GNE0_AMBAR</name>
<dbReference type="AlphaFoldDB" id="A0AAD5GNE0"/>
<gene>
    <name evidence="1" type="ORF">M8C21_028225</name>
</gene>
<organism evidence="1 2">
    <name type="scientific">Ambrosia artemisiifolia</name>
    <name type="common">Common ragweed</name>
    <dbReference type="NCBI Taxonomy" id="4212"/>
    <lineage>
        <taxon>Eukaryota</taxon>
        <taxon>Viridiplantae</taxon>
        <taxon>Streptophyta</taxon>
        <taxon>Embryophyta</taxon>
        <taxon>Tracheophyta</taxon>
        <taxon>Spermatophyta</taxon>
        <taxon>Magnoliopsida</taxon>
        <taxon>eudicotyledons</taxon>
        <taxon>Gunneridae</taxon>
        <taxon>Pentapetalae</taxon>
        <taxon>asterids</taxon>
        <taxon>campanulids</taxon>
        <taxon>Asterales</taxon>
        <taxon>Asteraceae</taxon>
        <taxon>Asteroideae</taxon>
        <taxon>Heliantheae alliance</taxon>
        <taxon>Heliantheae</taxon>
        <taxon>Ambrosia</taxon>
    </lineage>
</organism>
<reference evidence="1" key="1">
    <citation type="submission" date="2022-06" db="EMBL/GenBank/DDBJ databases">
        <title>Uncovering the hologenomic basis of an extraordinary plant invasion.</title>
        <authorList>
            <person name="Bieker V.C."/>
            <person name="Martin M.D."/>
            <person name="Gilbert T."/>
            <person name="Hodgins K."/>
            <person name="Battlay P."/>
            <person name="Petersen B."/>
            <person name="Wilson J."/>
        </authorList>
    </citation>
    <scope>NUCLEOTIDE SEQUENCE</scope>
    <source>
        <strain evidence="1">AA19_3_7</strain>
        <tissue evidence="1">Leaf</tissue>
    </source>
</reference>
<evidence type="ECO:0000313" key="2">
    <source>
        <dbReference type="Proteomes" id="UP001206925"/>
    </source>
</evidence>
<accession>A0AAD5GNE0</accession>
<sequence>MLDGRCSNSTRLVQYDRLRNLRHGFREMPEALDMQDFLAESLTRTKMLDTCQNQSTGVSSFFQQHQIDLDVRK</sequence>
<protein>
    <submittedName>
        <fullName evidence="1">Uncharacterized protein</fullName>
    </submittedName>
</protein>
<proteinExistence type="predicted"/>
<dbReference type="EMBL" id="JAMZMK010006396">
    <property type="protein sequence ID" value="KAI7749170.1"/>
    <property type="molecule type" value="Genomic_DNA"/>
</dbReference>
<dbReference type="Proteomes" id="UP001206925">
    <property type="component" value="Unassembled WGS sequence"/>
</dbReference>
<keyword evidence="2" id="KW-1185">Reference proteome</keyword>
<evidence type="ECO:0000313" key="1">
    <source>
        <dbReference type="EMBL" id="KAI7749170.1"/>
    </source>
</evidence>